<keyword evidence="3" id="KW-1185">Reference proteome</keyword>
<feature type="compositionally biased region" description="Basic and acidic residues" evidence="1">
    <location>
        <begin position="121"/>
        <end position="131"/>
    </location>
</feature>
<evidence type="ECO:0000313" key="3">
    <source>
        <dbReference type="Proteomes" id="UP001597419"/>
    </source>
</evidence>
<accession>A0ABW5GDG6</accession>
<reference evidence="3" key="1">
    <citation type="journal article" date="2019" name="Int. J. Syst. Evol. Microbiol.">
        <title>The Global Catalogue of Microorganisms (GCM) 10K type strain sequencing project: providing services to taxonomists for standard genome sequencing and annotation.</title>
        <authorList>
            <consortium name="The Broad Institute Genomics Platform"/>
            <consortium name="The Broad Institute Genome Sequencing Center for Infectious Disease"/>
            <person name="Wu L."/>
            <person name="Ma J."/>
        </authorList>
    </citation>
    <scope>NUCLEOTIDE SEQUENCE [LARGE SCALE GENOMIC DNA]</scope>
    <source>
        <strain evidence="3">CGMCC 4.7643</strain>
    </source>
</reference>
<organism evidence="2 3">
    <name type="scientific">Amycolatopsis samaneae</name>
    <dbReference type="NCBI Taxonomy" id="664691"/>
    <lineage>
        <taxon>Bacteria</taxon>
        <taxon>Bacillati</taxon>
        <taxon>Actinomycetota</taxon>
        <taxon>Actinomycetes</taxon>
        <taxon>Pseudonocardiales</taxon>
        <taxon>Pseudonocardiaceae</taxon>
        <taxon>Amycolatopsis</taxon>
    </lineage>
</organism>
<protein>
    <submittedName>
        <fullName evidence="2">DUF6086 family protein</fullName>
    </submittedName>
</protein>
<dbReference type="InterPro" id="IPR045732">
    <property type="entry name" value="DUF6086"/>
</dbReference>
<dbReference type="Pfam" id="PF19564">
    <property type="entry name" value="DUF6086"/>
    <property type="match status" value="1"/>
</dbReference>
<feature type="region of interest" description="Disordered" evidence="1">
    <location>
        <begin position="96"/>
        <end position="139"/>
    </location>
</feature>
<dbReference type="EMBL" id="JBHUKU010000002">
    <property type="protein sequence ID" value="MFD2457920.1"/>
    <property type="molecule type" value="Genomic_DNA"/>
</dbReference>
<name>A0ABW5GDG6_9PSEU</name>
<evidence type="ECO:0000313" key="2">
    <source>
        <dbReference type="EMBL" id="MFD2457920.1"/>
    </source>
</evidence>
<proteinExistence type="predicted"/>
<evidence type="ECO:0000256" key="1">
    <source>
        <dbReference type="SAM" id="MobiDB-lite"/>
    </source>
</evidence>
<sequence length="139" mass="14740">MSQNFWVGDEVVWNPSNGVGLLFVRSADAVAPLVGLPTGISPALHLADADEWAIDLPVFTAFVTALAEQYQRSNHPILQSLLEGFLATALVMVERGGGTVPSPDGTPGAERTDVSSVGERPPAEKLAELRARHARAMPV</sequence>
<dbReference type="RefSeq" id="WP_345389783.1">
    <property type="nucleotide sequence ID" value="NZ_BAABHG010000003.1"/>
</dbReference>
<comment type="caution">
    <text evidence="2">The sequence shown here is derived from an EMBL/GenBank/DDBJ whole genome shotgun (WGS) entry which is preliminary data.</text>
</comment>
<dbReference type="Proteomes" id="UP001597419">
    <property type="component" value="Unassembled WGS sequence"/>
</dbReference>
<gene>
    <name evidence="2" type="ORF">ACFSYJ_04890</name>
</gene>